<dbReference type="PROSITE" id="PS50846">
    <property type="entry name" value="HMA_2"/>
    <property type="match status" value="1"/>
</dbReference>
<organism evidence="3 4">
    <name type="scientific">Mycobacterium bourgelatii</name>
    <dbReference type="NCBI Taxonomy" id="1273442"/>
    <lineage>
        <taxon>Bacteria</taxon>
        <taxon>Bacillati</taxon>
        <taxon>Actinomycetota</taxon>
        <taxon>Actinomycetes</taxon>
        <taxon>Mycobacteriales</taxon>
        <taxon>Mycobacteriaceae</taxon>
        <taxon>Mycobacterium</taxon>
    </lineage>
</organism>
<dbReference type="RefSeq" id="WP_163719607.1">
    <property type="nucleotide sequence ID" value="NZ_BLKZ01000002.1"/>
</dbReference>
<dbReference type="InterPro" id="IPR006121">
    <property type="entry name" value="HMA_dom"/>
</dbReference>
<feature type="domain" description="HMA" evidence="2">
    <location>
        <begin position="2"/>
        <end position="70"/>
    </location>
</feature>
<evidence type="ECO:0000259" key="2">
    <source>
        <dbReference type="PROSITE" id="PS50846"/>
    </source>
</evidence>
<evidence type="ECO:0000313" key="3">
    <source>
        <dbReference type="EMBL" id="GFG93948.1"/>
    </source>
</evidence>
<keyword evidence="1" id="KW-0479">Metal-binding</keyword>
<dbReference type="Proteomes" id="UP000465360">
    <property type="component" value="Unassembled WGS sequence"/>
</dbReference>
<dbReference type="Gene3D" id="3.30.70.100">
    <property type="match status" value="1"/>
</dbReference>
<evidence type="ECO:0000313" key="4">
    <source>
        <dbReference type="Proteomes" id="UP000465360"/>
    </source>
</evidence>
<proteinExistence type="predicted"/>
<keyword evidence="4" id="KW-1185">Reference proteome</keyword>
<dbReference type="Pfam" id="PF00403">
    <property type="entry name" value="HMA"/>
    <property type="match status" value="1"/>
</dbReference>
<evidence type="ECO:0000256" key="1">
    <source>
        <dbReference type="ARBA" id="ARBA00022723"/>
    </source>
</evidence>
<dbReference type="InterPro" id="IPR036163">
    <property type="entry name" value="HMA_dom_sf"/>
</dbReference>
<dbReference type="AlphaFoldDB" id="A0A7I9YZB5"/>
<gene>
    <name evidence="3" type="ORF">MBOU_59900</name>
</gene>
<protein>
    <recommendedName>
        <fullName evidence="2">HMA domain-containing protein</fullName>
    </recommendedName>
</protein>
<accession>A0A7I9YZB5</accession>
<dbReference type="InterPro" id="IPR017969">
    <property type="entry name" value="Heavy-metal-associated_CS"/>
</dbReference>
<dbReference type="PROSITE" id="PS01047">
    <property type="entry name" value="HMA_1"/>
    <property type="match status" value="1"/>
</dbReference>
<dbReference type="CDD" id="cd00371">
    <property type="entry name" value="HMA"/>
    <property type="match status" value="1"/>
</dbReference>
<dbReference type="SUPFAM" id="SSF55008">
    <property type="entry name" value="HMA, heavy metal-associated domain"/>
    <property type="match status" value="1"/>
</dbReference>
<comment type="caution">
    <text evidence="3">The sequence shown here is derived from an EMBL/GenBank/DDBJ whole genome shotgun (WGS) entry which is preliminary data.</text>
</comment>
<dbReference type="EMBL" id="BLKZ01000002">
    <property type="protein sequence ID" value="GFG93948.1"/>
    <property type="molecule type" value="Genomic_DNA"/>
</dbReference>
<sequence length="72" mass="7614">MTEQSFSIDGLKCEGCVETVTNALSALQPVHDVSIDLNANGTSTVRLSTDVELTRDEIQAALKSEGDFSVVG</sequence>
<dbReference type="GO" id="GO:0046872">
    <property type="term" value="F:metal ion binding"/>
    <property type="evidence" value="ECO:0007669"/>
    <property type="project" value="UniProtKB-KW"/>
</dbReference>
<name>A0A7I9YZB5_MYCBU</name>
<reference evidence="3 4" key="1">
    <citation type="journal article" date="2019" name="Emerg. Microbes Infect.">
        <title>Comprehensive subspecies identification of 175 nontuberculous mycobacteria species based on 7547 genomic profiles.</title>
        <authorList>
            <person name="Matsumoto Y."/>
            <person name="Kinjo T."/>
            <person name="Motooka D."/>
            <person name="Nabeya D."/>
            <person name="Jung N."/>
            <person name="Uechi K."/>
            <person name="Horii T."/>
            <person name="Iida T."/>
            <person name="Fujita J."/>
            <person name="Nakamura S."/>
        </authorList>
    </citation>
    <scope>NUCLEOTIDE SEQUENCE [LARGE SCALE GENOMIC DNA]</scope>
    <source>
        <strain evidence="3 4">JCM 30725</strain>
    </source>
</reference>